<comment type="caution">
    <text evidence="1">The sequence shown here is derived from an EMBL/GenBank/DDBJ whole genome shotgun (WGS) entry which is preliminary data.</text>
</comment>
<proteinExistence type="predicted"/>
<evidence type="ECO:0000313" key="2">
    <source>
        <dbReference type="Proteomes" id="UP000003880"/>
    </source>
</evidence>
<protein>
    <submittedName>
        <fullName evidence="1">Uncharacterized protein</fullName>
    </submittedName>
</protein>
<gene>
    <name evidence="1" type="ORF">CIT292_07250</name>
</gene>
<sequence length="43" mass="4751">MTLCSHLLLGLVILWADVPLPCFPAAVQVVEDKAFCNQNYPGY</sequence>
<dbReference type="HOGENOM" id="CLU_3231500_0_0_6"/>
<name>D4B9W1_9ENTR</name>
<organism evidence="1 2">
    <name type="scientific">Citrobacter youngae ATCC 29220</name>
    <dbReference type="NCBI Taxonomy" id="500640"/>
    <lineage>
        <taxon>Bacteria</taxon>
        <taxon>Pseudomonadati</taxon>
        <taxon>Pseudomonadota</taxon>
        <taxon>Gammaproteobacteria</taxon>
        <taxon>Enterobacterales</taxon>
        <taxon>Enterobacteriaceae</taxon>
        <taxon>Citrobacter</taxon>
        <taxon>Citrobacter freundii complex</taxon>
    </lineage>
</organism>
<dbReference type="AlphaFoldDB" id="D4B9W1"/>
<evidence type="ECO:0000313" key="1">
    <source>
        <dbReference type="EMBL" id="EFE08971.1"/>
    </source>
</evidence>
<dbReference type="EMBL" id="ABWL02000006">
    <property type="protein sequence ID" value="EFE08971.1"/>
    <property type="molecule type" value="Genomic_DNA"/>
</dbReference>
<dbReference type="Proteomes" id="UP000003880">
    <property type="component" value="Unassembled WGS sequence"/>
</dbReference>
<reference evidence="1 2" key="1">
    <citation type="submission" date="2010-02" db="EMBL/GenBank/DDBJ databases">
        <authorList>
            <person name="Weinstock G."/>
            <person name="Sodergren E."/>
            <person name="Clifton S."/>
            <person name="Fulton L."/>
            <person name="Fulton B."/>
            <person name="Courtney L."/>
            <person name="Fronick C."/>
            <person name="Harrison M."/>
            <person name="Strong C."/>
            <person name="Farmer C."/>
            <person name="Delahaunty K."/>
            <person name="Markovic C."/>
            <person name="Hall O."/>
            <person name="Minx P."/>
            <person name="Tomlinson C."/>
            <person name="Mitreva M."/>
            <person name="Nelson J."/>
            <person name="Hou S."/>
            <person name="Wollam A."/>
            <person name="Pepin K.H."/>
            <person name="Johnson M."/>
            <person name="Bhonagiri V."/>
            <person name="Zhang X."/>
            <person name="Suruliraj S."/>
            <person name="Warren W."/>
            <person name="Chinwalla A."/>
            <person name="Mardis E.R."/>
            <person name="Wilson R.K."/>
        </authorList>
    </citation>
    <scope>NUCLEOTIDE SEQUENCE [LARGE SCALE GENOMIC DNA]</scope>
    <source>
        <strain evidence="1 2">ATCC 29220</strain>
    </source>
</reference>
<accession>D4B9W1</accession>